<reference evidence="3 4" key="1">
    <citation type="submission" date="2014-10" db="EMBL/GenBank/DDBJ databases">
        <title>Draft genome of the hookworm Ancylostoma caninum.</title>
        <authorList>
            <person name="Mitreva M."/>
        </authorList>
    </citation>
    <scope>NUCLEOTIDE SEQUENCE [LARGE SCALE GENOMIC DNA]</scope>
    <source>
        <strain evidence="3 4">Baltimore</strain>
    </source>
</reference>
<feature type="chain" id="PRO_5016794366" evidence="2">
    <location>
        <begin position="23"/>
        <end position="98"/>
    </location>
</feature>
<organism evidence="3 4">
    <name type="scientific">Ancylostoma caninum</name>
    <name type="common">Dog hookworm</name>
    <dbReference type="NCBI Taxonomy" id="29170"/>
    <lineage>
        <taxon>Eukaryota</taxon>
        <taxon>Metazoa</taxon>
        <taxon>Ecdysozoa</taxon>
        <taxon>Nematoda</taxon>
        <taxon>Chromadorea</taxon>
        <taxon>Rhabditida</taxon>
        <taxon>Rhabditina</taxon>
        <taxon>Rhabditomorpha</taxon>
        <taxon>Strongyloidea</taxon>
        <taxon>Ancylostomatidae</taxon>
        <taxon>Ancylostomatinae</taxon>
        <taxon>Ancylostoma</taxon>
    </lineage>
</organism>
<evidence type="ECO:0000313" key="3">
    <source>
        <dbReference type="EMBL" id="RCN35682.1"/>
    </source>
</evidence>
<dbReference type="EMBL" id="JOJR01000634">
    <property type="protein sequence ID" value="RCN35682.1"/>
    <property type="molecule type" value="Genomic_DNA"/>
</dbReference>
<comment type="caution">
    <text evidence="3">The sequence shown here is derived from an EMBL/GenBank/DDBJ whole genome shotgun (WGS) entry which is preliminary data.</text>
</comment>
<proteinExistence type="predicted"/>
<evidence type="ECO:0000313" key="4">
    <source>
        <dbReference type="Proteomes" id="UP000252519"/>
    </source>
</evidence>
<protein>
    <submittedName>
        <fullName evidence="3">Uncharacterized protein</fullName>
    </submittedName>
</protein>
<keyword evidence="4" id="KW-1185">Reference proteome</keyword>
<keyword evidence="1" id="KW-0812">Transmembrane</keyword>
<accession>A0A368FUB3</accession>
<evidence type="ECO:0000256" key="1">
    <source>
        <dbReference type="SAM" id="Phobius"/>
    </source>
</evidence>
<feature type="transmembrane region" description="Helical" evidence="1">
    <location>
        <begin position="57"/>
        <end position="78"/>
    </location>
</feature>
<gene>
    <name evidence="3" type="ORF">ANCCAN_18440</name>
</gene>
<keyword evidence="1" id="KW-0472">Membrane</keyword>
<evidence type="ECO:0000256" key="2">
    <source>
        <dbReference type="SAM" id="SignalP"/>
    </source>
</evidence>
<dbReference type="OrthoDB" id="10538288at2759"/>
<keyword evidence="2" id="KW-0732">Signal</keyword>
<keyword evidence="1" id="KW-1133">Transmembrane helix</keyword>
<dbReference type="Proteomes" id="UP000252519">
    <property type="component" value="Unassembled WGS sequence"/>
</dbReference>
<dbReference type="AlphaFoldDB" id="A0A368FUB3"/>
<name>A0A368FUB3_ANCCA</name>
<sequence>MAASALTFISVLCVLPISLVPAVPLGPRHGDENIPNCFLLGEKALGESTRRHIVKGFAGINSTMVSLLSVLLKILLFIRCFTGRQAMFPFFLPRGLKE</sequence>
<feature type="signal peptide" evidence="2">
    <location>
        <begin position="1"/>
        <end position="22"/>
    </location>
</feature>